<comment type="function">
    <text evidence="7">Functions as a peptidoglycan terminase that cleaves nascent peptidoglycan strands endolytically to terminate their elongation.</text>
</comment>
<dbReference type="RefSeq" id="WP_008295503.1">
    <property type="nucleotide sequence ID" value="NZ_CM002299.1"/>
</dbReference>
<evidence type="ECO:0000256" key="2">
    <source>
        <dbReference type="ARBA" id="ARBA00022692"/>
    </source>
</evidence>
<dbReference type="Gene3D" id="3.30.160.60">
    <property type="entry name" value="Classic Zinc Finger"/>
    <property type="match status" value="1"/>
</dbReference>
<keyword evidence="6 7" id="KW-0961">Cell wall biogenesis/degradation</keyword>
<dbReference type="Pfam" id="PF02618">
    <property type="entry name" value="YceG"/>
    <property type="match status" value="1"/>
</dbReference>
<dbReference type="HOGENOM" id="CLU_025574_0_2_6"/>
<evidence type="ECO:0000256" key="4">
    <source>
        <dbReference type="ARBA" id="ARBA00023136"/>
    </source>
</evidence>
<dbReference type="EMBL" id="AAOA02000001">
    <property type="protein sequence ID" value="EAQ97949.1"/>
    <property type="molecule type" value="Genomic_DNA"/>
</dbReference>
<keyword evidence="4 7" id="KW-0472">Membrane</keyword>
<organism evidence="8 9">
    <name type="scientific">Congregibacter litoralis KT71</name>
    <dbReference type="NCBI Taxonomy" id="314285"/>
    <lineage>
        <taxon>Bacteria</taxon>
        <taxon>Pseudomonadati</taxon>
        <taxon>Pseudomonadota</taxon>
        <taxon>Gammaproteobacteria</taxon>
        <taxon>Cellvibrionales</taxon>
        <taxon>Halieaceae</taxon>
        <taxon>Congregibacter</taxon>
    </lineage>
</organism>
<dbReference type="GO" id="GO:0005886">
    <property type="term" value="C:plasma membrane"/>
    <property type="evidence" value="ECO:0007669"/>
    <property type="project" value="UniProtKB-UniRule"/>
</dbReference>
<accession>A4A8F4</accession>
<dbReference type="STRING" id="314285.KT71_15329"/>
<dbReference type="PANTHER" id="PTHR30518:SF2">
    <property type="entry name" value="ENDOLYTIC MUREIN TRANSGLYCOSYLASE"/>
    <property type="match status" value="1"/>
</dbReference>
<evidence type="ECO:0000313" key="8">
    <source>
        <dbReference type="EMBL" id="EAQ97949.1"/>
    </source>
</evidence>
<evidence type="ECO:0000256" key="6">
    <source>
        <dbReference type="ARBA" id="ARBA00023316"/>
    </source>
</evidence>
<sequence>MLRYLSLALSGTFLMVLVALRWLDAWWEGPLNVAEEGLIVYVEPGDSLSRLSRRLADAGVLDHERLFNWAGRFLGADSRIRLGEYRLEPGVTPASLLAQLQSGDTVRYLVTLPEGITLGEALKLLADSKGIKPVLEGPQDSRLLDLVAPATLTEGYFLPETYQYERGDSDFDILHEAHRMMEEALVEVWGQRQQGLPYRDPYDALIMASIIEKETGLARERAAIGGVFVRRLRSGMRLQTDPTVIYGLGATFEGNLTRKHLSDEKNAYNSYRHKGLPPGPIALPGKAALMAAVNPEAGDALYFVARGDGSHQFSASLKEHEAAVRQFQLSRRADYRSAPKSNEP</sequence>
<name>A4A8F4_9GAMM</name>
<dbReference type="GO" id="GO:0009252">
    <property type="term" value="P:peptidoglycan biosynthetic process"/>
    <property type="evidence" value="ECO:0007669"/>
    <property type="project" value="UniProtKB-UniRule"/>
</dbReference>
<dbReference type="PANTHER" id="PTHR30518">
    <property type="entry name" value="ENDOLYTIC MUREIN TRANSGLYCOSYLASE"/>
    <property type="match status" value="1"/>
</dbReference>
<gene>
    <name evidence="7" type="primary">mltG</name>
    <name evidence="8" type="ORF">KT71_15329</name>
</gene>
<dbReference type="NCBIfam" id="TIGR00247">
    <property type="entry name" value="endolytic transglycosylase MltG"/>
    <property type="match status" value="1"/>
</dbReference>
<evidence type="ECO:0000256" key="5">
    <source>
        <dbReference type="ARBA" id="ARBA00023239"/>
    </source>
</evidence>
<dbReference type="GO" id="GO:0071555">
    <property type="term" value="P:cell wall organization"/>
    <property type="evidence" value="ECO:0007669"/>
    <property type="project" value="UniProtKB-KW"/>
</dbReference>
<keyword evidence="1 7" id="KW-1003">Cell membrane</keyword>
<dbReference type="Proteomes" id="UP000019205">
    <property type="component" value="Chromosome"/>
</dbReference>
<dbReference type="HAMAP" id="MF_02065">
    <property type="entry name" value="MltG"/>
    <property type="match status" value="1"/>
</dbReference>
<dbReference type="eggNOG" id="COG1559">
    <property type="taxonomic scope" value="Bacteria"/>
</dbReference>
<keyword evidence="7" id="KW-0997">Cell inner membrane</keyword>
<dbReference type="GO" id="GO:0008932">
    <property type="term" value="F:lytic endotransglycosylase activity"/>
    <property type="evidence" value="ECO:0007669"/>
    <property type="project" value="UniProtKB-UniRule"/>
</dbReference>
<proteinExistence type="inferred from homology"/>
<comment type="catalytic activity">
    <reaction evidence="7">
        <text>a peptidoglycan chain = a peptidoglycan chain with N-acetyl-1,6-anhydromuramyl-[peptide] at the reducing end + a peptidoglycan chain with N-acetylglucosamine at the non-reducing end.</text>
        <dbReference type="EC" id="4.2.2.29"/>
    </reaction>
</comment>
<reference evidence="8 9" key="2">
    <citation type="journal article" date="2009" name="PLoS ONE">
        <title>The photosynthetic apparatus and its regulation in the aerobic gammaproteobacterium Congregibacter litoralis gen. nov., sp. nov.</title>
        <authorList>
            <person name="Spring S."/>
            <person name="Lunsdorf H."/>
            <person name="Fuchs B.M."/>
            <person name="Tindall B.J."/>
        </authorList>
    </citation>
    <scope>NUCLEOTIDE SEQUENCE [LARGE SCALE GENOMIC DNA]</scope>
    <source>
        <strain evidence="8">KT71</strain>
    </source>
</reference>
<feature type="site" description="Important for catalytic activity" evidence="7">
    <location>
        <position position="214"/>
    </location>
</feature>
<reference evidence="8 9" key="1">
    <citation type="journal article" date="2007" name="Proc. Natl. Acad. Sci. U.S.A.">
        <title>Characterization of a marine gammaproteobacterium capable of aerobic anoxygenic photosynthesis.</title>
        <authorList>
            <person name="Fuchs B.M."/>
            <person name="Spring S."/>
            <person name="Teeling H."/>
            <person name="Quast C."/>
            <person name="Wulf J."/>
            <person name="Schattenhofer M."/>
            <person name="Yan S."/>
            <person name="Ferriera S."/>
            <person name="Johnson J."/>
            <person name="Glockner F.O."/>
            <person name="Amann R."/>
        </authorList>
    </citation>
    <scope>NUCLEOTIDE SEQUENCE [LARGE SCALE GENOMIC DNA]</scope>
    <source>
        <strain evidence="8">KT71</strain>
    </source>
</reference>
<keyword evidence="3 7" id="KW-1133">Transmembrane helix</keyword>
<keyword evidence="9" id="KW-1185">Reference proteome</keyword>
<dbReference type="EC" id="4.2.2.29" evidence="7"/>
<evidence type="ECO:0000256" key="1">
    <source>
        <dbReference type="ARBA" id="ARBA00022475"/>
    </source>
</evidence>
<protein>
    <recommendedName>
        <fullName evidence="7">Endolytic murein transglycosylase</fullName>
        <ecNumber evidence="7">4.2.2.29</ecNumber>
    </recommendedName>
    <alternativeName>
        <fullName evidence="7">Peptidoglycan lytic transglycosylase</fullName>
    </alternativeName>
    <alternativeName>
        <fullName evidence="7">Peptidoglycan polymerization terminase</fullName>
    </alternativeName>
</protein>
<comment type="caution">
    <text evidence="8">The sequence shown here is derived from an EMBL/GenBank/DDBJ whole genome shotgun (WGS) entry which is preliminary data.</text>
</comment>
<dbReference type="CDD" id="cd08010">
    <property type="entry name" value="MltG_like"/>
    <property type="match status" value="1"/>
</dbReference>
<evidence type="ECO:0000256" key="7">
    <source>
        <dbReference type="HAMAP-Rule" id="MF_02065"/>
    </source>
</evidence>
<dbReference type="InterPro" id="IPR003770">
    <property type="entry name" value="MLTG-like"/>
</dbReference>
<evidence type="ECO:0000256" key="3">
    <source>
        <dbReference type="ARBA" id="ARBA00022989"/>
    </source>
</evidence>
<comment type="similarity">
    <text evidence="7">Belongs to the transglycosylase MltG family.</text>
</comment>
<keyword evidence="5 7" id="KW-0456">Lyase</keyword>
<keyword evidence="2 7" id="KW-0812">Transmembrane</keyword>
<dbReference type="Gene3D" id="3.30.1490.480">
    <property type="entry name" value="Endolytic murein transglycosylase"/>
    <property type="match status" value="1"/>
</dbReference>
<dbReference type="AlphaFoldDB" id="A4A8F4"/>
<evidence type="ECO:0000313" key="9">
    <source>
        <dbReference type="Proteomes" id="UP000019205"/>
    </source>
</evidence>